<dbReference type="EMBL" id="CP126658">
    <property type="protein sequence ID" value="WJZ97674.1"/>
    <property type="molecule type" value="Genomic_DNA"/>
</dbReference>
<keyword evidence="3" id="KW-1185">Reference proteome</keyword>
<dbReference type="Gene3D" id="2.120.10.30">
    <property type="entry name" value="TolB, C-terminal domain"/>
    <property type="match status" value="1"/>
</dbReference>
<dbReference type="InterPro" id="IPR013103">
    <property type="entry name" value="RVT_2"/>
</dbReference>
<dbReference type="SUPFAM" id="SSF63829">
    <property type="entry name" value="Calcium-dependent phosphotriesterase"/>
    <property type="match status" value="1"/>
</dbReference>
<dbReference type="InterPro" id="IPR043502">
    <property type="entry name" value="DNA/RNA_pol_sf"/>
</dbReference>
<evidence type="ECO:0000313" key="3">
    <source>
        <dbReference type="Proteomes" id="UP001227230"/>
    </source>
</evidence>
<proteinExistence type="predicted"/>
<dbReference type="Pfam" id="PF07727">
    <property type="entry name" value="RVT_2"/>
    <property type="match status" value="1"/>
</dbReference>
<accession>A0ABY9CT63</accession>
<organism evidence="2 3">
    <name type="scientific">Vitis vinifera</name>
    <name type="common">Grape</name>
    <dbReference type="NCBI Taxonomy" id="29760"/>
    <lineage>
        <taxon>Eukaryota</taxon>
        <taxon>Viridiplantae</taxon>
        <taxon>Streptophyta</taxon>
        <taxon>Embryophyta</taxon>
        <taxon>Tracheophyta</taxon>
        <taxon>Spermatophyta</taxon>
        <taxon>Magnoliopsida</taxon>
        <taxon>eudicotyledons</taxon>
        <taxon>Gunneridae</taxon>
        <taxon>Pentapetalae</taxon>
        <taxon>rosids</taxon>
        <taxon>Vitales</taxon>
        <taxon>Vitaceae</taxon>
        <taxon>Viteae</taxon>
        <taxon>Vitis</taxon>
    </lineage>
</organism>
<sequence length="558" mass="62314">MPHQTVVSKTVFMEQLPGFISATNLCYVCKLNRALYGLKQSPHAWYTKLSTYMLKCGFQGSKFDTSVFFSNKGSSIIILLIYVDDIIITGSHSILVNSLIDQLHNQFALKDLGSLSYFLGIQVTRTPSSLHLCQHKCITDLLYRAQMFDCKHASTPMSTSSSLSLYDGEPLSNPSLYHRIVGALQYCTITRPGINFSVNKVCQFMHSSTTTHWQAVKRILCYLKSTISHGISLQPSTDLSLTCYIDVDWADYPDDQKSTSGHYCFLGPNLISWSYTKQKVVSHSSVESEYKGLANAASELIWIETLLTELHILFFTPPVLFCDNLNATYLAAHPILHVHTKHIEIDYHFIRDRVLHKPLLVKFTPSEGQLANILTKSLPTPHFQRVTTTRTGGIVVCDTQKGLLKVGEDGVSLLTSHVNGSEIRFRCLKYWLKGERKGRTEVFVDNLPGGPDNINLAPDGSFWIALLELSREGMGFVHTSKASKHLVATFPKLLGLVQGMQKKAMVVKVGADGKMMKRFNDPNGSVMSFVTNALEFEEHLYLGSLNTNFIGKLPLTTA</sequence>
<feature type="domain" description="Reverse transcriptase Ty1/copia-type" evidence="1">
    <location>
        <begin position="7"/>
        <end position="158"/>
    </location>
</feature>
<name>A0ABY9CT63_VITVI</name>
<dbReference type="PANTHER" id="PTHR11439:SF455">
    <property type="entry name" value="RLK (RECEPTOR-LIKE PROTEIN KINASE) 8, PUTATIVE-RELATED"/>
    <property type="match status" value="1"/>
</dbReference>
<protein>
    <recommendedName>
        <fullName evidence="1">Reverse transcriptase Ty1/copia-type domain-containing protein</fullName>
    </recommendedName>
</protein>
<dbReference type="InterPro" id="IPR011042">
    <property type="entry name" value="6-blade_b-propeller_TolB-like"/>
</dbReference>
<gene>
    <name evidence="2" type="ORF">VitviT2T_016261</name>
</gene>
<dbReference type="CDD" id="cd09272">
    <property type="entry name" value="RNase_HI_RT_Ty1"/>
    <property type="match status" value="1"/>
</dbReference>
<evidence type="ECO:0000313" key="2">
    <source>
        <dbReference type="EMBL" id="WJZ97674.1"/>
    </source>
</evidence>
<dbReference type="PANTHER" id="PTHR11439">
    <property type="entry name" value="GAG-POL-RELATED RETROTRANSPOSON"/>
    <property type="match status" value="1"/>
</dbReference>
<reference evidence="2 3" key="1">
    <citation type="journal article" date="2023" name="Hortic Res">
        <title>The complete reference genome for grapevine (Vitis vinifera L.) genetics and breeding.</title>
        <authorList>
            <person name="Shi X."/>
            <person name="Cao S."/>
            <person name="Wang X."/>
            <person name="Huang S."/>
            <person name="Wang Y."/>
            <person name="Liu Z."/>
            <person name="Liu W."/>
            <person name="Leng X."/>
            <person name="Peng Y."/>
            <person name="Wang N."/>
            <person name="Wang Y."/>
            <person name="Ma Z."/>
            <person name="Xu X."/>
            <person name="Zhang F."/>
            <person name="Xue H."/>
            <person name="Zhong H."/>
            <person name="Wang Y."/>
            <person name="Zhang K."/>
            <person name="Velt A."/>
            <person name="Avia K."/>
            <person name="Holtgrawe D."/>
            <person name="Grimplet J."/>
            <person name="Matus J.T."/>
            <person name="Ware D."/>
            <person name="Wu X."/>
            <person name="Wang H."/>
            <person name="Liu C."/>
            <person name="Fang Y."/>
            <person name="Rustenholz C."/>
            <person name="Cheng Z."/>
            <person name="Xiao H."/>
            <person name="Zhou Y."/>
        </authorList>
    </citation>
    <scope>NUCLEOTIDE SEQUENCE [LARGE SCALE GENOMIC DNA]</scope>
    <source>
        <strain evidence="3">cv. Pinot noir / PN40024</strain>
        <tissue evidence="2">Leaf</tissue>
    </source>
</reference>
<dbReference type="Proteomes" id="UP001227230">
    <property type="component" value="Chromosome 11"/>
</dbReference>
<dbReference type="SUPFAM" id="SSF56672">
    <property type="entry name" value="DNA/RNA polymerases"/>
    <property type="match status" value="1"/>
</dbReference>
<evidence type="ECO:0000259" key="1">
    <source>
        <dbReference type="Pfam" id="PF07727"/>
    </source>
</evidence>